<dbReference type="AlphaFoldDB" id="A0A1X9LTZ8"/>
<dbReference type="KEGG" id="cphy:B5808_20625"/>
<keyword evidence="2" id="KW-1185">Reference proteome</keyword>
<dbReference type="Proteomes" id="UP000192775">
    <property type="component" value="Plasmid unnamed2"/>
</dbReference>
<proteinExistence type="predicted"/>
<reference evidence="1 2" key="1">
    <citation type="submission" date="2017-04" db="EMBL/GenBank/DDBJ databases">
        <authorList>
            <person name="Afonso C.L."/>
            <person name="Miller P.J."/>
            <person name="Scott M.A."/>
            <person name="Spackman E."/>
            <person name="Goraichik I."/>
            <person name="Dimitrov K.M."/>
            <person name="Suarez D.L."/>
            <person name="Swayne D.E."/>
        </authorList>
    </citation>
    <scope>NUCLEOTIDE SEQUENCE [LARGE SCALE GENOMIC DNA]</scope>
    <source>
        <strain evidence="2">XA(T)</strain>
        <plasmid evidence="2">Plasmid unnamed2</plasmid>
    </source>
</reference>
<name>A0A1X9LTZ8_9MICO</name>
<accession>A0A1X9LTZ8</accession>
<evidence type="ECO:0000313" key="2">
    <source>
        <dbReference type="Proteomes" id="UP000192775"/>
    </source>
</evidence>
<organism evidence="1 2">
    <name type="scientific">Cnuibacter physcomitrellae</name>
    <dbReference type="NCBI Taxonomy" id="1619308"/>
    <lineage>
        <taxon>Bacteria</taxon>
        <taxon>Bacillati</taxon>
        <taxon>Actinomycetota</taxon>
        <taxon>Actinomycetes</taxon>
        <taxon>Micrococcales</taxon>
        <taxon>Microbacteriaceae</taxon>
        <taxon>Cnuibacter</taxon>
    </lineage>
</organism>
<dbReference type="RefSeq" id="WP_085021930.1">
    <property type="nucleotide sequence ID" value="NZ_BMHD01000004.1"/>
</dbReference>
<sequence length="108" mass="11750">MDEDYRRYPGAVSDGLYRGLRIAGFVGLVVLAAGSVLQLALNGAGIETSGWAMAPQWIGTTLFVTTSIIQSIDDRQRYKAMLEAEHTAAAAARARRNPLRFLVPGRSR</sequence>
<gene>
    <name evidence="1" type="ORF">B5808_20625</name>
</gene>
<evidence type="ECO:0000313" key="1">
    <source>
        <dbReference type="EMBL" id="ARJ07798.1"/>
    </source>
</evidence>
<geneLocation type="plasmid" evidence="1">
    <name>unnamed2</name>
</geneLocation>
<keyword evidence="1" id="KW-0614">Plasmid</keyword>
<protein>
    <submittedName>
        <fullName evidence="1">Uncharacterized protein</fullName>
    </submittedName>
</protein>
<dbReference type="EMBL" id="CP020717">
    <property type="protein sequence ID" value="ARJ07798.1"/>
    <property type="molecule type" value="Genomic_DNA"/>
</dbReference>